<dbReference type="AlphaFoldDB" id="C6LV22"/>
<accession>C6LV22</accession>
<dbReference type="InterPro" id="IPR017853">
    <property type="entry name" value="GH"/>
</dbReference>
<evidence type="ECO:0000313" key="2">
    <source>
        <dbReference type="Proteomes" id="UP000002488"/>
    </source>
</evidence>
<organism evidence="1 2">
    <name type="scientific">Giardia intestinalis (strain ATCC 50581 / GS clone H7)</name>
    <name type="common">Giardia lamblia</name>
    <dbReference type="NCBI Taxonomy" id="598745"/>
    <lineage>
        <taxon>Eukaryota</taxon>
        <taxon>Metamonada</taxon>
        <taxon>Diplomonadida</taxon>
        <taxon>Hexamitidae</taxon>
        <taxon>Giardiinae</taxon>
        <taxon>Giardia</taxon>
    </lineage>
</organism>
<dbReference type="Gene3D" id="3.20.20.80">
    <property type="entry name" value="Glycosidases"/>
    <property type="match status" value="1"/>
</dbReference>
<dbReference type="VEuPathDB" id="GiardiaDB:GL50581_2624"/>
<dbReference type="PANTHER" id="PTHR31308:SF5">
    <property type="entry name" value="ERGOSTERYL-BETA-GLUCOSIDASE"/>
    <property type="match status" value="1"/>
</dbReference>
<name>C6LV22_GIAIB</name>
<dbReference type="OMA" id="FLEACFT"/>
<protein>
    <recommendedName>
        <fullName evidence="3">Glycoside hydrolase family 5 domain-containing protein</fullName>
    </recommendedName>
</protein>
<dbReference type="InterPro" id="IPR052066">
    <property type="entry name" value="Glycosphingolipid_Hydrolases"/>
</dbReference>
<dbReference type="OrthoDB" id="10250331at2759"/>
<dbReference type="EMBL" id="ACGJ01002349">
    <property type="protein sequence ID" value="EET00141.1"/>
    <property type="molecule type" value="Genomic_DNA"/>
</dbReference>
<dbReference type="PANTHER" id="PTHR31308">
    <property type="match status" value="1"/>
</dbReference>
<proteinExistence type="predicted"/>
<sequence>MACSQATSIPCLRGVNVSSHSKGMPFNPVDPFSEDGYLPPQRVFKPFGKHSTSAGLECISSLGFNCIRLLIFLEACFTLSGEVADSYIDGVGDFILAAHSRGFFVVLDFHQDNFSRRLGGSGLADVFLPTSLRTARTVFKGLGESWGSQPLTDRRYWTCWTRFWDNVLADEMAGWPRLPLQELYVHCMSVVLRKLYARDGLFVDAIDIINEPCLPEIFAAQFIFSPWQIRARREQLIDFYIRAITDLEQAGFRGYYFLEPFNYDVSCLMRFAIGLDGCCDRICEAIPEIDRQRFVFTPHCYQPLKRLGPSIDRMVHNYMRLQEAGGFVWMIIGELGDVTYGAPEGEGILDKQLERLSDMAIPWIVWEFCPVYETSEAESRDAYRITSNVHSFPWNGEYCSIVGPDLQPLPIYTNIIARYVTRPQSRLTLTRFSNPARRHCTRQNKVLHILVRDGVDTIPADRLQHLTQLSGQTVSTWPDVRWYIITGSMHVPPSAQTRQYLLEFTLSVLGFYHYLDAGLFANQHGGITVCTDQSLLEEAYICDLLAE</sequence>
<gene>
    <name evidence="1" type="ORF">GL50581_2624</name>
</gene>
<dbReference type="SUPFAM" id="SSF51445">
    <property type="entry name" value="(Trans)glycosidases"/>
    <property type="match status" value="1"/>
</dbReference>
<evidence type="ECO:0000313" key="1">
    <source>
        <dbReference type="EMBL" id="EET00141.1"/>
    </source>
</evidence>
<reference evidence="1 2" key="1">
    <citation type="journal article" date="2009" name="PLoS Pathog.">
        <title>Draft genome sequencing of giardia intestinalis assemblage B isolate GS: is human giardiasis caused by two different species?</title>
        <authorList>
            <person name="Franzen O."/>
            <person name="Jerlstrom-Hultqvist J."/>
            <person name="Castro E."/>
            <person name="Sherwood E."/>
            <person name="Ankarklev J."/>
            <person name="Reiner D.S."/>
            <person name="Palm D."/>
            <person name="Andersson J.O."/>
            <person name="Andersson B."/>
            <person name="Svard S.G."/>
        </authorList>
    </citation>
    <scope>NUCLEOTIDE SEQUENCE [LARGE SCALE GENOMIC DNA]</scope>
    <source>
        <strain evidence="2">ATCC 50581 / GS clone H7</strain>
    </source>
</reference>
<comment type="caution">
    <text evidence="1">The sequence shown here is derived from an EMBL/GenBank/DDBJ whole genome shotgun (WGS) entry which is preliminary data.</text>
</comment>
<dbReference type="Proteomes" id="UP000002488">
    <property type="component" value="Unassembled WGS sequence"/>
</dbReference>
<dbReference type="GO" id="GO:0008422">
    <property type="term" value="F:beta-glucosidase activity"/>
    <property type="evidence" value="ECO:0007669"/>
    <property type="project" value="TreeGrafter"/>
</dbReference>
<evidence type="ECO:0008006" key="3">
    <source>
        <dbReference type="Google" id="ProtNLM"/>
    </source>
</evidence>